<gene>
    <name evidence="1" type="ordered locus">Os11g0465750</name>
    <name evidence="1" type="ORF">OSNPB_110465750</name>
</gene>
<reference evidence="2" key="1">
    <citation type="journal article" date="2005" name="Nature">
        <title>The map-based sequence of the rice genome.</title>
        <authorList>
            <consortium name="International rice genome sequencing project (IRGSP)"/>
            <person name="Matsumoto T."/>
            <person name="Wu J."/>
            <person name="Kanamori H."/>
            <person name="Katayose Y."/>
            <person name="Fujisawa M."/>
            <person name="Namiki N."/>
            <person name="Mizuno H."/>
            <person name="Yamamoto K."/>
            <person name="Antonio B.A."/>
            <person name="Baba T."/>
            <person name="Sakata K."/>
            <person name="Nagamura Y."/>
            <person name="Aoki H."/>
            <person name="Arikawa K."/>
            <person name="Arita K."/>
            <person name="Bito T."/>
            <person name="Chiden Y."/>
            <person name="Fujitsuka N."/>
            <person name="Fukunaka R."/>
            <person name="Hamada M."/>
            <person name="Harada C."/>
            <person name="Hayashi A."/>
            <person name="Hijishita S."/>
            <person name="Honda M."/>
            <person name="Hosokawa S."/>
            <person name="Ichikawa Y."/>
            <person name="Idonuma A."/>
            <person name="Iijima M."/>
            <person name="Ikeda M."/>
            <person name="Ikeno M."/>
            <person name="Ito K."/>
            <person name="Ito S."/>
            <person name="Ito T."/>
            <person name="Ito Y."/>
            <person name="Ito Y."/>
            <person name="Iwabuchi A."/>
            <person name="Kamiya K."/>
            <person name="Karasawa W."/>
            <person name="Kurita K."/>
            <person name="Katagiri S."/>
            <person name="Kikuta A."/>
            <person name="Kobayashi H."/>
            <person name="Kobayashi N."/>
            <person name="Machita K."/>
            <person name="Maehara T."/>
            <person name="Masukawa M."/>
            <person name="Mizubayashi T."/>
            <person name="Mukai Y."/>
            <person name="Nagasaki H."/>
            <person name="Nagata Y."/>
            <person name="Naito S."/>
            <person name="Nakashima M."/>
            <person name="Nakama Y."/>
            <person name="Nakamichi Y."/>
            <person name="Nakamura M."/>
            <person name="Meguro A."/>
            <person name="Negishi M."/>
            <person name="Ohta I."/>
            <person name="Ohta T."/>
            <person name="Okamoto M."/>
            <person name="Ono N."/>
            <person name="Saji S."/>
            <person name="Sakaguchi M."/>
            <person name="Sakai K."/>
            <person name="Shibata M."/>
            <person name="Shimokawa T."/>
            <person name="Song J."/>
            <person name="Takazaki Y."/>
            <person name="Terasawa K."/>
            <person name="Tsugane M."/>
            <person name="Tsuji K."/>
            <person name="Ueda S."/>
            <person name="Waki K."/>
            <person name="Yamagata H."/>
            <person name="Yamamoto M."/>
            <person name="Yamamoto S."/>
            <person name="Yamane H."/>
            <person name="Yoshiki S."/>
            <person name="Yoshihara R."/>
            <person name="Yukawa K."/>
            <person name="Zhong H."/>
            <person name="Yano M."/>
            <person name="Yuan Q."/>
            <person name="Ouyang S."/>
            <person name="Liu J."/>
            <person name="Jones K.M."/>
            <person name="Gansberger K."/>
            <person name="Moffat K."/>
            <person name="Hill J."/>
            <person name="Bera J."/>
            <person name="Fadrosh D."/>
            <person name="Jin S."/>
            <person name="Johri S."/>
            <person name="Kim M."/>
            <person name="Overton L."/>
            <person name="Reardon M."/>
            <person name="Tsitrin T."/>
            <person name="Vuong H."/>
            <person name="Weaver B."/>
            <person name="Ciecko A."/>
            <person name="Tallon L."/>
            <person name="Jackson J."/>
            <person name="Pai G."/>
            <person name="Aken S.V."/>
            <person name="Utterback T."/>
            <person name="Reidmuller S."/>
            <person name="Feldblyum T."/>
            <person name="Hsiao J."/>
            <person name="Zismann V."/>
            <person name="Iobst S."/>
            <person name="de Vazeille A.R."/>
            <person name="Buell C.R."/>
            <person name="Ying K."/>
            <person name="Li Y."/>
            <person name="Lu T."/>
            <person name="Huang Y."/>
            <person name="Zhao Q."/>
            <person name="Feng Q."/>
            <person name="Zhang L."/>
            <person name="Zhu J."/>
            <person name="Weng Q."/>
            <person name="Mu J."/>
            <person name="Lu Y."/>
            <person name="Fan D."/>
            <person name="Liu Y."/>
            <person name="Guan J."/>
            <person name="Zhang Y."/>
            <person name="Yu S."/>
            <person name="Liu X."/>
            <person name="Zhang Y."/>
            <person name="Hong G."/>
            <person name="Han B."/>
            <person name="Choisne N."/>
            <person name="Demange N."/>
            <person name="Orjeda G."/>
            <person name="Samain S."/>
            <person name="Cattolico L."/>
            <person name="Pelletier E."/>
            <person name="Couloux A."/>
            <person name="Segurens B."/>
            <person name="Wincker P."/>
            <person name="D'Hont A."/>
            <person name="Scarpelli C."/>
            <person name="Weissenbach J."/>
            <person name="Salanoubat M."/>
            <person name="Quetier F."/>
            <person name="Yu Y."/>
            <person name="Kim H.R."/>
            <person name="Rambo T."/>
            <person name="Currie J."/>
            <person name="Collura K."/>
            <person name="Luo M."/>
            <person name="Yang T."/>
            <person name="Ammiraju J.S.S."/>
            <person name="Engler F."/>
            <person name="Soderlund C."/>
            <person name="Wing R.A."/>
            <person name="Palmer L.E."/>
            <person name="de la Bastide M."/>
            <person name="Spiegel L."/>
            <person name="Nascimento L."/>
            <person name="Zutavern T."/>
            <person name="O'Shaughnessy A."/>
            <person name="Dike S."/>
            <person name="Dedhia N."/>
            <person name="Preston R."/>
            <person name="Balija V."/>
            <person name="McCombie W.R."/>
            <person name="Chow T."/>
            <person name="Chen H."/>
            <person name="Chung M."/>
            <person name="Chen C."/>
            <person name="Shaw J."/>
            <person name="Wu H."/>
            <person name="Hsiao K."/>
            <person name="Chao Y."/>
            <person name="Chu M."/>
            <person name="Cheng C."/>
            <person name="Hour A."/>
            <person name="Lee P."/>
            <person name="Lin S."/>
            <person name="Lin Y."/>
            <person name="Liou J."/>
            <person name="Liu S."/>
            <person name="Hsing Y."/>
            <person name="Raghuvanshi S."/>
            <person name="Mohanty A."/>
            <person name="Bharti A.K."/>
            <person name="Gaur A."/>
            <person name="Gupta V."/>
            <person name="Kumar D."/>
            <person name="Ravi V."/>
            <person name="Vij S."/>
            <person name="Kapur A."/>
            <person name="Khurana P."/>
            <person name="Khurana P."/>
            <person name="Khurana J.P."/>
            <person name="Tyagi A.K."/>
            <person name="Gaikwad K."/>
            <person name="Singh A."/>
            <person name="Dalal V."/>
            <person name="Srivastava S."/>
            <person name="Dixit A."/>
            <person name="Pal A.K."/>
            <person name="Ghazi I.A."/>
            <person name="Yadav M."/>
            <person name="Pandit A."/>
            <person name="Bhargava A."/>
            <person name="Sureshbabu K."/>
            <person name="Batra K."/>
            <person name="Sharma T.R."/>
            <person name="Mohapatra T."/>
            <person name="Singh N.K."/>
            <person name="Messing J."/>
            <person name="Nelson A.B."/>
            <person name="Fuks G."/>
            <person name="Kavchok S."/>
            <person name="Keizer G."/>
            <person name="Linton E."/>
            <person name="Llaca V."/>
            <person name="Song R."/>
            <person name="Tanyolac B."/>
            <person name="Young S."/>
            <person name="Ho-Il K."/>
            <person name="Hahn J.H."/>
            <person name="Sangsakoo G."/>
            <person name="Vanavichit A."/>
            <person name="de Mattos Luiz.A.T."/>
            <person name="Zimmer P.D."/>
            <person name="Malone G."/>
            <person name="Dellagostin O."/>
            <person name="de Oliveira A.C."/>
            <person name="Bevan M."/>
            <person name="Bancroft I."/>
            <person name="Minx P."/>
            <person name="Cordum H."/>
            <person name="Wilson R."/>
            <person name="Cheng Z."/>
            <person name="Jin W."/>
            <person name="Jiang J."/>
            <person name="Leong S.A."/>
            <person name="Iwama H."/>
            <person name="Gojobori T."/>
            <person name="Itoh T."/>
            <person name="Niimura Y."/>
            <person name="Fujii Y."/>
            <person name="Habara T."/>
            <person name="Sakai H."/>
            <person name="Sato Y."/>
            <person name="Wilson G."/>
            <person name="Kumar K."/>
            <person name="McCouch S."/>
            <person name="Juretic N."/>
            <person name="Hoen D."/>
            <person name="Wright S."/>
            <person name="Bruskiewich R."/>
            <person name="Bureau T."/>
            <person name="Miyao A."/>
            <person name="Hirochika H."/>
            <person name="Nishikawa T."/>
            <person name="Kadowaki K."/>
            <person name="Sugiura M."/>
            <person name="Burr B."/>
            <person name="Sasaki T."/>
        </authorList>
    </citation>
    <scope>NUCLEOTIDE SEQUENCE [LARGE SCALE GENOMIC DNA]</scope>
    <source>
        <strain evidence="2">cv. Nipponbare</strain>
    </source>
</reference>
<dbReference type="PaxDb" id="39947-A0A0P0Y2F3"/>
<reference evidence="1 2" key="2">
    <citation type="journal article" date="2013" name="Plant Cell Physiol.">
        <title>Rice Annotation Project Database (RAP-DB): an integrative and interactive database for rice genomics.</title>
        <authorList>
            <person name="Sakai H."/>
            <person name="Lee S.S."/>
            <person name="Tanaka T."/>
            <person name="Numa H."/>
            <person name="Kim J."/>
            <person name="Kawahara Y."/>
            <person name="Wakimoto H."/>
            <person name="Yang C.C."/>
            <person name="Iwamoto M."/>
            <person name="Abe T."/>
            <person name="Yamada Y."/>
            <person name="Muto A."/>
            <person name="Inokuchi H."/>
            <person name="Ikemura T."/>
            <person name="Matsumoto T."/>
            <person name="Sasaki T."/>
            <person name="Itoh T."/>
        </authorList>
    </citation>
    <scope>NUCLEOTIDE SEQUENCE [LARGE SCALE GENOMIC DNA]</scope>
    <source>
        <strain evidence="2">cv. Nipponbare</strain>
    </source>
</reference>
<dbReference type="Gramene" id="Os11t0465750-00">
    <property type="protein sequence ID" value="Os11t0465750-00"/>
    <property type="gene ID" value="Os11g0465750"/>
</dbReference>
<evidence type="ECO:0000313" key="1">
    <source>
        <dbReference type="EMBL" id="BAT13972.1"/>
    </source>
</evidence>
<accession>A0A0P0Y2F3</accession>
<dbReference type="InParanoid" id="A0A0P0Y2F3"/>
<name>A0A0P0Y2F3_ORYSJ</name>
<organism evidence="1 2">
    <name type="scientific">Oryza sativa subsp. japonica</name>
    <name type="common">Rice</name>
    <dbReference type="NCBI Taxonomy" id="39947"/>
    <lineage>
        <taxon>Eukaryota</taxon>
        <taxon>Viridiplantae</taxon>
        <taxon>Streptophyta</taxon>
        <taxon>Embryophyta</taxon>
        <taxon>Tracheophyta</taxon>
        <taxon>Spermatophyta</taxon>
        <taxon>Magnoliopsida</taxon>
        <taxon>Liliopsida</taxon>
        <taxon>Poales</taxon>
        <taxon>Poaceae</taxon>
        <taxon>BOP clade</taxon>
        <taxon>Oryzoideae</taxon>
        <taxon>Oryzeae</taxon>
        <taxon>Oryzinae</taxon>
        <taxon>Oryza</taxon>
        <taxon>Oryza sativa</taxon>
    </lineage>
</organism>
<reference evidence="1 2" key="3">
    <citation type="journal article" date="2013" name="Rice">
        <title>Improvement of the Oryza sativa Nipponbare reference genome using next generation sequence and optical map data.</title>
        <authorList>
            <person name="Kawahara Y."/>
            <person name="de la Bastide M."/>
            <person name="Hamilton J.P."/>
            <person name="Kanamori H."/>
            <person name="McCombie W.R."/>
            <person name="Ouyang S."/>
            <person name="Schwartz D.C."/>
            <person name="Tanaka T."/>
            <person name="Wu J."/>
            <person name="Zhou S."/>
            <person name="Childs K.L."/>
            <person name="Davidson R.M."/>
            <person name="Lin H."/>
            <person name="Quesada-Ocampo L."/>
            <person name="Vaillancourt B."/>
            <person name="Sakai H."/>
            <person name="Lee S.S."/>
            <person name="Kim J."/>
            <person name="Numa H."/>
            <person name="Itoh T."/>
            <person name="Buell C.R."/>
            <person name="Matsumoto T."/>
        </authorList>
    </citation>
    <scope>NUCLEOTIDE SEQUENCE [LARGE SCALE GENOMIC DNA]</scope>
    <source>
        <strain evidence="2">cv. Nipponbare</strain>
    </source>
</reference>
<proteinExistence type="predicted"/>
<keyword evidence="2" id="KW-1185">Reference proteome</keyword>
<dbReference type="Proteomes" id="UP000059680">
    <property type="component" value="Chromosome 11"/>
</dbReference>
<dbReference type="AlphaFoldDB" id="A0A0P0Y2F3"/>
<evidence type="ECO:0000313" key="2">
    <source>
        <dbReference type="Proteomes" id="UP000059680"/>
    </source>
</evidence>
<protein>
    <submittedName>
        <fullName evidence="1">Os11g0465750 protein</fullName>
    </submittedName>
</protein>
<sequence length="166" mass="18701">MSTKSSLLRPHTKYESHLLSWSAISFFSSMSHFFFNLSALAHITFPITPIRAKIEKYSSTLKIESSFIVLLTNSWRSFFCLSSPTNFLDTTRHARSFVNEQRIWPISTASRANAALLIFSITLVTSSSRASHSDCTLLTLSRCVFTSFLACRQSSPYGAKPMSREP</sequence>
<dbReference type="EMBL" id="AP014967">
    <property type="protein sequence ID" value="BAT13972.1"/>
    <property type="molecule type" value="Genomic_DNA"/>
</dbReference>